<dbReference type="AlphaFoldDB" id="A0A9W9JL97"/>
<dbReference type="Proteomes" id="UP001150904">
    <property type="component" value="Unassembled WGS sequence"/>
</dbReference>
<keyword evidence="2" id="KW-1185">Reference proteome</keyword>
<reference evidence="1" key="2">
    <citation type="journal article" date="2023" name="IMA Fungus">
        <title>Comparative genomic study of the Penicillium genus elucidates a diverse pangenome and 15 lateral gene transfer events.</title>
        <authorList>
            <person name="Petersen C."/>
            <person name="Sorensen T."/>
            <person name="Nielsen M.R."/>
            <person name="Sondergaard T.E."/>
            <person name="Sorensen J.L."/>
            <person name="Fitzpatrick D.A."/>
            <person name="Frisvad J.C."/>
            <person name="Nielsen K.L."/>
        </authorList>
    </citation>
    <scope>NUCLEOTIDE SEQUENCE</scope>
    <source>
        <strain evidence="1">IBT 15544</strain>
    </source>
</reference>
<dbReference type="RefSeq" id="XP_058306940.1">
    <property type="nucleotide sequence ID" value="XM_058454691.1"/>
</dbReference>
<organism evidence="1 2">
    <name type="scientific">Penicillium cinerascens</name>
    <dbReference type="NCBI Taxonomy" id="70096"/>
    <lineage>
        <taxon>Eukaryota</taxon>
        <taxon>Fungi</taxon>
        <taxon>Dikarya</taxon>
        <taxon>Ascomycota</taxon>
        <taxon>Pezizomycotina</taxon>
        <taxon>Eurotiomycetes</taxon>
        <taxon>Eurotiomycetidae</taxon>
        <taxon>Eurotiales</taxon>
        <taxon>Aspergillaceae</taxon>
        <taxon>Penicillium</taxon>
    </lineage>
</organism>
<dbReference type="EMBL" id="JAPQKR010000014">
    <property type="protein sequence ID" value="KAJ5198512.1"/>
    <property type="molecule type" value="Genomic_DNA"/>
</dbReference>
<evidence type="ECO:0000313" key="1">
    <source>
        <dbReference type="EMBL" id="KAJ5198512.1"/>
    </source>
</evidence>
<dbReference type="OrthoDB" id="5401170at2759"/>
<sequence>MPSQQSWFSQGSIRKALKPGKSIALTKPEPTEWKILEAIDEHNFQFSEEIVQRDSCVSYASIKLSCIEASNPSKRAIMRVYMQVPYDNTELEDLPTRAQQATTFRPKELTALLTLRTSAYAPSLLGYDECRQGTTGLVPGGFLTFLVWEIVPGLCLGDQYREGTIFWHRLNREERDMVREAFQKTLVEITKMDPFLVGFRDWGKVPPQAFKTTWLPLVGLVKTPASSRWSDHDWNGDTSRWEL</sequence>
<evidence type="ECO:0000313" key="2">
    <source>
        <dbReference type="Proteomes" id="UP001150904"/>
    </source>
</evidence>
<comment type="caution">
    <text evidence="1">The sequence shown here is derived from an EMBL/GenBank/DDBJ whole genome shotgun (WGS) entry which is preliminary data.</text>
</comment>
<proteinExistence type="predicted"/>
<accession>A0A9W9JL97</accession>
<reference evidence="1" key="1">
    <citation type="submission" date="2022-12" db="EMBL/GenBank/DDBJ databases">
        <authorList>
            <person name="Petersen C."/>
        </authorList>
    </citation>
    <scope>NUCLEOTIDE SEQUENCE</scope>
    <source>
        <strain evidence="1">IBT 15544</strain>
    </source>
</reference>
<protein>
    <submittedName>
        <fullName evidence="1">Uncharacterized protein</fullName>
    </submittedName>
</protein>
<dbReference type="GeneID" id="83181992"/>
<name>A0A9W9JL97_9EURO</name>
<gene>
    <name evidence="1" type="ORF">N7498_007629</name>
</gene>